<organism evidence="1 2">
    <name type="scientific">Chrysodeixis includens</name>
    <name type="common">Soybean looper</name>
    <name type="synonym">Pseudoplusia includens</name>
    <dbReference type="NCBI Taxonomy" id="689277"/>
    <lineage>
        <taxon>Eukaryota</taxon>
        <taxon>Metazoa</taxon>
        <taxon>Ecdysozoa</taxon>
        <taxon>Arthropoda</taxon>
        <taxon>Hexapoda</taxon>
        <taxon>Insecta</taxon>
        <taxon>Pterygota</taxon>
        <taxon>Neoptera</taxon>
        <taxon>Endopterygota</taxon>
        <taxon>Lepidoptera</taxon>
        <taxon>Glossata</taxon>
        <taxon>Ditrysia</taxon>
        <taxon>Noctuoidea</taxon>
        <taxon>Noctuidae</taxon>
        <taxon>Plusiinae</taxon>
        <taxon>Chrysodeixis</taxon>
    </lineage>
</organism>
<dbReference type="EMBL" id="LR824004">
    <property type="protein sequence ID" value="CAD0193812.1"/>
    <property type="molecule type" value="Genomic_DNA"/>
</dbReference>
<proteinExistence type="predicted"/>
<evidence type="ECO:0000313" key="1">
    <source>
        <dbReference type="EMBL" id="CAD0193812.1"/>
    </source>
</evidence>
<keyword evidence="2" id="KW-1185">Reference proteome</keyword>
<protein>
    <submittedName>
        <fullName evidence="1">Uncharacterized protein</fullName>
    </submittedName>
</protein>
<dbReference type="AlphaFoldDB" id="A0A9N8KSY9"/>
<accession>A0A9N8KSY9</accession>
<sequence>MYMKSKKYILSKIINLNITVPQETVLNIHPTAGYELKIDLTIMILKTSTRIGNPMECTNAVYLKLHKVSILQHENVKKARHLIINTRNAKRSPRAIAKSARKGSMAAINRWARELCSEGATDGNRHSKLVPRLVPRPVGRRCQLRDSPAGPSAPCI</sequence>
<evidence type="ECO:0000313" key="2">
    <source>
        <dbReference type="Proteomes" id="UP001154114"/>
    </source>
</evidence>
<gene>
    <name evidence="1" type="ORF">CINC_LOCUS109</name>
</gene>
<dbReference type="Proteomes" id="UP001154114">
    <property type="component" value="Chromosome 1"/>
</dbReference>
<name>A0A9N8KSY9_CHRIL</name>
<reference evidence="1" key="1">
    <citation type="submission" date="2021-12" db="EMBL/GenBank/DDBJ databases">
        <authorList>
            <person name="King R."/>
        </authorList>
    </citation>
    <scope>NUCLEOTIDE SEQUENCE</scope>
</reference>